<dbReference type="RefSeq" id="WP_014783252.1">
    <property type="nucleotide sequence ID" value="NC_018013.1"/>
</dbReference>
<organism evidence="1 2">
    <name type="scientific">Aequorivita sublithincola (strain DSM 14238 / LMG 21431 / ACAM 643 / 9-3)</name>
    <dbReference type="NCBI Taxonomy" id="746697"/>
    <lineage>
        <taxon>Bacteria</taxon>
        <taxon>Pseudomonadati</taxon>
        <taxon>Bacteroidota</taxon>
        <taxon>Flavobacteriia</taxon>
        <taxon>Flavobacteriales</taxon>
        <taxon>Flavobacteriaceae</taxon>
        <taxon>Aequorivita</taxon>
    </lineage>
</organism>
<dbReference type="SUPFAM" id="SSF82185">
    <property type="entry name" value="Histone H3 K4-specific methyltransferase SET7/9 N-terminal domain"/>
    <property type="match status" value="1"/>
</dbReference>
<evidence type="ECO:0000313" key="1">
    <source>
        <dbReference type="EMBL" id="AFL82003.1"/>
    </source>
</evidence>
<name>I3YYD5_AEQSU</name>
<dbReference type="AlphaFoldDB" id="I3YYD5"/>
<dbReference type="OrthoDB" id="1524045at2"/>
<evidence type="ECO:0000313" key="2">
    <source>
        <dbReference type="Proteomes" id="UP000006049"/>
    </source>
</evidence>
<protein>
    <submittedName>
        <fullName evidence="1">MORN repeat protein</fullName>
    </submittedName>
</protein>
<proteinExistence type="predicted"/>
<dbReference type="eggNOG" id="COG2849">
    <property type="taxonomic scope" value="Bacteria"/>
</dbReference>
<dbReference type="EMBL" id="CP003280">
    <property type="protein sequence ID" value="AFL82003.1"/>
    <property type="molecule type" value="Genomic_DNA"/>
</dbReference>
<dbReference type="HOGENOM" id="CLU_1902219_0_0_10"/>
<reference evidence="1 2" key="1">
    <citation type="submission" date="2012-06" db="EMBL/GenBank/DDBJ databases">
        <title>The complete genome of Aequorivita sublithincola DSM 14238.</title>
        <authorList>
            <consortium name="US DOE Joint Genome Institute (JGI-PGF)"/>
            <person name="Lucas S."/>
            <person name="Copeland A."/>
            <person name="Lapidus A."/>
            <person name="Goodwin L."/>
            <person name="Pitluck S."/>
            <person name="Peters L."/>
            <person name="Munk A.C.C."/>
            <person name="Kyrpides N."/>
            <person name="Mavromatis K."/>
            <person name="Pagani I."/>
            <person name="Ivanova N."/>
            <person name="Ovchinnikova G."/>
            <person name="Zeytun A."/>
            <person name="Detter J.C."/>
            <person name="Han C."/>
            <person name="Land M."/>
            <person name="Hauser L."/>
            <person name="Markowitz V."/>
            <person name="Cheng J.-F."/>
            <person name="Hugenholtz P."/>
            <person name="Woyke T."/>
            <person name="Wu D."/>
            <person name="Tindall B."/>
            <person name="Faehnrich R."/>
            <person name="Brambilla E."/>
            <person name="Klenk H.-P."/>
            <person name="Eisen J.A."/>
        </authorList>
    </citation>
    <scope>NUCLEOTIDE SEQUENCE [LARGE SCALE GENOMIC DNA]</scope>
    <source>
        <strain evidence="2">DSM 14238 / LMG 21431 / ACAM 643 / 9-3</strain>
    </source>
</reference>
<dbReference type="Gene3D" id="3.90.930.1">
    <property type="match status" value="1"/>
</dbReference>
<accession>I3YYD5</accession>
<sequence>MKYSITIYFLLVSATPIFSQVNNDEVVLVEVREIVEYNIESTYYDNGQLKSETEFDKNKNGFLTRYDENGQVSEKYIYKKGLPYTILEYRDKNGKELDWGNFKNGNGYMAGFDKDGNYLGTVFFKNGKAVGGF</sequence>
<dbReference type="Proteomes" id="UP000006049">
    <property type="component" value="Chromosome"/>
</dbReference>
<keyword evidence="2" id="KW-1185">Reference proteome</keyword>
<gene>
    <name evidence="1" type="ordered locus">Aeqsu_2547</name>
</gene>
<dbReference type="KEGG" id="asl:Aeqsu_2547"/>